<evidence type="ECO:0000256" key="1">
    <source>
        <dbReference type="SAM" id="MobiDB-lite"/>
    </source>
</evidence>
<feature type="region of interest" description="Disordered" evidence="1">
    <location>
        <begin position="409"/>
        <end position="433"/>
    </location>
</feature>
<feature type="compositionally biased region" description="Low complexity" evidence="1">
    <location>
        <begin position="674"/>
        <end position="693"/>
    </location>
</feature>
<dbReference type="GO" id="GO:0004672">
    <property type="term" value="F:protein kinase activity"/>
    <property type="evidence" value="ECO:0007669"/>
    <property type="project" value="InterPro"/>
</dbReference>
<feature type="region of interest" description="Disordered" evidence="1">
    <location>
        <begin position="268"/>
        <end position="291"/>
    </location>
</feature>
<dbReference type="AlphaFoldDB" id="A0A9P6CLH9"/>
<dbReference type="GO" id="GO:0005524">
    <property type="term" value="F:ATP binding"/>
    <property type="evidence" value="ECO:0007669"/>
    <property type="project" value="InterPro"/>
</dbReference>
<dbReference type="InterPro" id="IPR011009">
    <property type="entry name" value="Kinase-like_dom_sf"/>
</dbReference>
<evidence type="ECO:0000313" key="4">
    <source>
        <dbReference type="Proteomes" id="UP000807353"/>
    </source>
</evidence>
<dbReference type="InterPro" id="IPR052396">
    <property type="entry name" value="Meiotic_Drive_Suppr_Kinase"/>
</dbReference>
<feature type="region of interest" description="Disordered" evidence="1">
    <location>
        <begin position="655"/>
        <end position="693"/>
    </location>
</feature>
<dbReference type="SUPFAM" id="SSF56112">
    <property type="entry name" value="Protein kinase-like (PK-like)"/>
    <property type="match status" value="1"/>
</dbReference>
<dbReference type="InterPro" id="IPR000719">
    <property type="entry name" value="Prot_kinase_dom"/>
</dbReference>
<dbReference type="EMBL" id="MU150251">
    <property type="protein sequence ID" value="KAF9464919.1"/>
    <property type="molecule type" value="Genomic_DNA"/>
</dbReference>
<dbReference type="Pfam" id="PF00069">
    <property type="entry name" value="Pkinase"/>
    <property type="match status" value="1"/>
</dbReference>
<gene>
    <name evidence="3" type="ORF">BDZ94DRAFT_1307629</name>
</gene>
<dbReference type="PANTHER" id="PTHR37171">
    <property type="entry name" value="SERINE/THREONINE-PROTEIN KINASE YRZF-RELATED"/>
    <property type="match status" value="1"/>
</dbReference>
<keyword evidence="4" id="KW-1185">Reference proteome</keyword>
<feature type="domain" description="Protein kinase" evidence="2">
    <location>
        <begin position="487"/>
        <end position="693"/>
    </location>
</feature>
<dbReference type="OrthoDB" id="2523927at2759"/>
<comment type="caution">
    <text evidence="3">The sequence shown here is derived from an EMBL/GenBank/DDBJ whole genome shotgun (WGS) entry which is preliminary data.</text>
</comment>
<evidence type="ECO:0000259" key="2">
    <source>
        <dbReference type="PROSITE" id="PS50011"/>
    </source>
</evidence>
<proteinExistence type="predicted"/>
<dbReference type="PANTHER" id="PTHR37171:SF1">
    <property type="entry name" value="SERINE_THREONINE-PROTEIN KINASE YRZF-RELATED"/>
    <property type="match status" value="1"/>
</dbReference>
<dbReference type="PROSITE" id="PS50011">
    <property type="entry name" value="PROTEIN_KINASE_DOM"/>
    <property type="match status" value="1"/>
</dbReference>
<protein>
    <recommendedName>
        <fullName evidence="2">Protein kinase domain-containing protein</fullName>
    </recommendedName>
</protein>
<accession>A0A9P6CLH9</accession>
<name>A0A9P6CLH9_9AGAR</name>
<dbReference type="Gene3D" id="1.10.510.10">
    <property type="entry name" value="Transferase(Phosphotransferase) domain 1"/>
    <property type="match status" value="1"/>
</dbReference>
<sequence>MQRFSHEQILDEIRSIFDWNPPLISPDPSSSPKRFVPSCFYYNHLDHKLSLRKTTPIPALTHHLSTTVDRVLEDIREHEIILSPVLVGDLFLSANDCKTGTYHDPVIDAYSVSKAYRNLTSYPCGVIASMLFLSPKSPTWQPLIKWNETEPGGKVNPGLNETHTLYMVRYDIEDDHVWSSVEDTTLATLQRAIRQYPVFALWEVLSITPGNEVLLKVLGESAVTVPQEGNVVTDYIPSTIDLLQRPDGMALPWGTPMSSLSEGFPGSIILDPPKSERTSPPPRRNSRSQTKVVEGVIGRSGTWATQSDHCSEEYPRTVTLPRRAESRESLLEVMLKHAWLRAVYRDSTFIIFHCGTLERIALRHRGTQTLYISDLIDVAHCKNPGYGKLHIGLYMAIMYDVLDRTQQRPEEEPITLNRKRRRGDSPSDLKSKRPRTMGLVEKLEVDELEHEKTCSYFESGATHCNLLLLRMQYGVYNSPSPSYFLRSGRLQSDNTVPLGLVHEATLKYLADGGKVCSMSVVVKFSLEPDRQKRLRHEYTIYEHLASSHVKGVPHVIGLFEDHNSDMLALVMTHAGTCLSSLYPGKMQFVVEEPQRSAFLRAMSNVHTAGIRHRDIRPENLTVDDEGTVFIIDFDMAEMSPTEGARSRELNHMTERLNGNYYPPNEFPIEHTNPRSTSTSRSTTSSSGSSIEQK</sequence>
<evidence type="ECO:0000313" key="3">
    <source>
        <dbReference type="EMBL" id="KAF9464919.1"/>
    </source>
</evidence>
<dbReference type="Gene3D" id="3.30.200.20">
    <property type="entry name" value="Phosphorylase Kinase, domain 1"/>
    <property type="match status" value="1"/>
</dbReference>
<dbReference type="Proteomes" id="UP000807353">
    <property type="component" value="Unassembled WGS sequence"/>
</dbReference>
<reference evidence="3" key="1">
    <citation type="submission" date="2020-11" db="EMBL/GenBank/DDBJ databases">
        <authorList>
            <consortium name="DOE Joint Genome Institute"/>
            <person name="Ahrendt S."/>
            <person name="Riley R."/>
            <person name="Andreopoulos W."/>
            <person name="Labutti K."/>
            <person name="Pangilinan J."/>
            <person name="Ruiz-Duenas F.J."/>
            <person name="Barrasa J.M."/>
            <person name="Sanchez-Garcia M."/>
            <person name="Camarero S."/>
            <person name="Miyauchi S."/>
            <person name="Serrano A."/>
            <person name="Linde D."/>
            <person name="Babiker R."/>
            <person name="Drula E."/>
            <person name="Ayuso-Fernandez I."/>
            <person name="Pacheco R."/>
            <person name="Padilla G."/>
            <person name="Ferreira P."/>
            <person name="Barriuso J."/>
            <person name="Kellner H."/>
            <person name="Castanera R."/>
            <person name="Alfaro M."/>
            <person name="Ramirez L."/>
            <person name="Pisabarro A.G."/>
            <person name="Kuo A."/>
            <person name="Tritt A."/>
            <person name="Lipzen A."/>
            <person name="He G."/>
            <person name="Yan M."/>
            <person name="Ng V."/>
            <person name="Cullen D."/>
            <person name="Martin F."/>
            <person name="Rosso M.-N."/>
            <person name="Henrissat B."/>
            <person name="Hibbett D."/>
            <person name="Martinez A.T."/>
            <person name="Grigoriev I.V."/>
        </authorList>
    </citation>
    <scope>NUCLEOTIDE SEQUENCE</scope>
    <source>
        <strain evidence="3">CBS 247.69</strain>
    </source>
</reference>
<organism evidence="3 4">
    <name type="scientific">Collybia nuda</name>
    <dbReference type="NCBI Taxonomy" id="64659"/>
    <lineage>
        <taxon>Eukaryota</taxon>
        <taxon>Fungi</taxon>
        <taxon>Dikarya</taxon>
        <taxon>Basidiomycota</taxon>
        <taxon>Agaricomycotina</taxon>
        <taxon>Agaricomycetes</taxon>
        <taxon>Agaricomycetidae</taxon>
        <taxon>Agaricales</taxon>
        <taxon>Tricholomatineae</taxon>
        <taxon>Clitocybaceae</taxon>
        <taxon>Collybia</taxon>
    </lineage>
</organism>